<dbReference type="KEGG" id="nco:AAW31_13770"/>
<proteinExistence type="predicted"/>
<dbReference type="RefSeq" id="WP_046850666.1">
    <property type="nucleotide sequence ID" value="NZ_CP011451.1"/>
</dbReference>
<name>A0A0F7KIE8_9PROT</name>
<dbReference type="PIRSF" id="PIRSF015283">
    <property type="entry name" value="Regulatory_RpfE"/>
    <property type="match status" value="1"/>
</dbReference>
<evidence type="ECO:0000313" key="1">
    <source>
        <dbReference type="EMBL" id="AKH38629.1"/>
    </source>
</evidence>
<protein>
    <submittedName>
        <fullName evidence="1">Phosphoglycerate mutase</fullName>
    </submittedName>
</protein>
<reference evidence="3" key="1">
    <citation type="submission" date="2015-05" db="EMBL/GenBank/DDBJ databases">
        <title>Draft genome of Nitrosomonas communis strain Nm2.</title>
        <authorList>
            <person name="Kozlowski J.A."/>
            <person name="Kits K.D."/>
            <person name="Stein L.Y."/>
        </authorList>
    </citation>
    <scope>NUCLEOTIDE SEQUENCE [LARGE SCALE GENOMIC DNA]</scope>
    <source>
        <strain evidence="3">Nm2</strain>
    </source>
</reference>
<reference evidence="2 4" key="3">
    <citation type="submission" date="2019-07" db="EMBL/GenBank/DDBJ databases">
        <title>Active sludge and wastewater microbial communities from Klosterneuburg, Austria.</title>
        <authorList>
            <person name="Wagner M."/>
        </authorList>
    </citation>
    <scope>NUCLEOTIDE SEQUENCE [LARGE SCALE GENOMIC DNA]</scope>
    <source>
        <strain evidence="2 4">Nm2</strain>
    </source>
</reference>
<accession>A0A0F7KIE8</accession>
<evidence type="ECO:0000313" key="4">
    <source>
        <dbReference type="Proteomes" id="UP000324176"/>
    </source>
</evidence>
<dbReference type="Proteomes" id="UP000034156">
    <property type="component" value="Chromosome"/>
</dbReference>
<dbReference type="PATRIC" id="fig|44574.3.peg.3345"/>
<dbReference type="EMBL" id="VNHT01000042">
    <property type="protein sequence ID" value="TYP83753.1"/>
    <property type="molecule type" value="Genomic_DNA"/>
</dbReference>
<reference evidence="1 3" key="2">
    <citation type="journal article" date="2016" name="Genome Announc.">
        <title>Genome Sequence of Nitrosomonas communis Strain Nm2, a Mesophilic Ammonia-Oxidizing Bacterium Isolated from Mediterranean Soil.</title>
        <authorList>
            <person name="Kozlowski J.A."/>
            <person name="Kits K.D."/>
            <person name="Stein L.Y."/>
        </authorList>
    </citation>
    <scope>NUCLEOTIDE SEQUENCE [LARGE SCALE GENOMIC DNA]</scope>
    <source>
        <strain evidence="1 3">Nm2</strain>
    </source>
</reference>
<evidence type="ECO:0000313" key="2">
    <source>
        <dbReference type="EMBL" id="TYP83753.1"/>
    </source>
</evidence>
<dbReference type="Proteomes" id="UP000324176">
    <property type="component" value="Unassembled WGS sequence"/>
</dbReference>
<dbReference type="OrthoDB" id="5295974at2"/>
<gene>
    <name evidence="1" type="ORF">AAW31_13770</name>
    <name evidence="2" type="ORF">BCL69_104227</name>
</gene>
<organism evidence="1 3">
    <name type="scientific">Nitrosomonas communis</name>
    <dbReference type="NCBI Taxonomy" id="44574"/>
    <lineage>
        <taxon>Bacteria</taxon>
        <taxon>Pseudomonadati</taxon>
        <taxon>Pseudomonadota</taxon>
        <taxon>Betaproteobacteria</taxon>
        <taxon>Nitrosomonadales</taxon>
        <taxon>Nitrosomonadaceae</taxon>
        <taxon>Nitrosomonas</taxon>
    </lineage>
</organism>
<keyword evidence="3" id="KW-1185">Reference proteome</keyword>
<dbReference type="AlphaFoldDB" id="A0A0F7KIE8"/>
<sequence>MHIHLLIPGLFWPEAGRPEVYSDLSLSALEVILAKSRYTESQPQGIEEWLCRSFGVSKQQDWPVAPIMLQLDGAGKGFDQNGYWLRADPVHLRIQHNHMLLADSQVFSISLKESIQFTDTLNQYYSKNGILFLPLHADRWYVRIPKIPSLQTRLLSEMIGKNINNLLPLGKESSAWHNIFNEIQMLLHQHPLNQEREEHGELAINSIWFWGGGMMPQNIRSTFNQIWCDHPFTHALAVASGVNRHPLPPDAKAWQHQAIPGNHLIVLDSLWGRTQYRNIYEWREYLGSLEKNWFIPLLEAMKKRITSQLTITVLNESGIKNFIMTPNNLWKFWARAKSLSNYGQN</sequence>
<evidence type="ECO:0000313" key="3">
    <source>
        <dbReference type="Proteomes" id="UP000034156"/>
    </source>
</evidence>
<dbReference type="EMBL" id="CP011451">
    <property type="protein sequence ID" value="AKH38629.1"/>
    <property type="molecule type" value="Genomic_DNA"/>
</dbReference>
<dbReference type="InterPro" id="IPR016631">
    <property type="entry name" value="Regulatory_RpfE"/>
</dbReference>